<dbReference type="Pfam" id="PF09335">
    <property type="entry name" value="VTT_dom"/>
    <property type="match status" value="1"/>
</dbReference>
<organism evidence="8 9">
    <name type="scientific">Celerinatantimonas yamalensis</name>
    <dbReference type="NCBI Taxonomy" id="559956"/>
    <lineage>
        <taxon>Bacteria</taxon>
        <taxon>Pseudomonadati</taxon>
        <taxon>Pseudomonadota</taxon>
        <taxon>Gammaproteobacteria</taxon>
        <taxon>Celerinatantimonadaceae</taxon>
        <taxon>Celerinatantimonas</taxon>
    </lineage>
</organism>
<feature type="domain" description="VTT" evidence="7">
    <location>
        <begin position="35"/>
        <end position="157"/>
    </location>
</feature>
<feature type="transmembrane region" description="Helical" evidence="6">
    <location>
        <begin position="12"/>
        <end position="28"/>
    </location>
</feature>
<dbReference type="RefSeq" id="WP_408624210.1">
    <property type="nucleotide sequence ID" value="NZ_JBEQCT010000006.1"/>
</dbReference>
<gene>
    <name evidence="8" type="ORF">ABUE30_12945</name>
</gene>
<evidence type="ECO:0000256" key="4">
    <source>
        <dbReference type="ARBA" id="ARBA00022989"/>
    </source>
</evidence>
<feature type="transmembrane region" description="Helical" evidence="6">
    <location>
        <begin position="171"/>
        <end position="194"/>
    </location>
</feature>
<name>A0ABW9G8D7_9GAMM</name>
<evidence type="ECO:0000256" key="3">
    <source>
        <dbReference type="ARBA" id="ARBA00022692"/>
    </source>
</evidence>
<keyword evidence="2" id="KW-1003">Cell membrane</keyword>
<reference evidence="8 9" key="1">
    <citation type="journal article" date="2013" name="Int. J. Syst. Evol. Microbiol.">
        <title>Celerinatantimonas yamalensis sp. nov., a cold-adapted diazotrophic bacterium from a cold permafrost brine.</title>
        <authorList>
            <person name="Shcherbakova V."/>
            <person name="Chuvilskaya N."/>
            <person name="Rivkina E."/>
            <person name="Demidov N."/>
            <person name="Uchaeva V."/>
            <person name="Suetin S."/>
            <person name="Suzina N."/>
            <person name="Gilichinsky D."/>
        </authorList>
    </citation>
    <scope>NUCLEOTIDE SEQUENCE [LARGE SCALE GENOMIC DNA]</scope>
    <source>
        <strain evidence="8 9">C7</strain>
    </source>
</reference>
<evidence type="ECO:0000256" key="1">
    <source>
        <dbReference type="ARBA" id="ARBA00004651"/>
    </source>
</evidence>
<keyword evidence="3 6" id="KW-0812">Transmembrane</keyword>
<dbReference type="PANTHER" id="PTHR42709">
    <property type="entry name" value="ALKALINE PHOSPHATASE LIKE PROTEIN"/>
    <property type="match status" value="1"/>
</dbReference>
<dbReference type="InterPro" id="IPR051311">
    <property type="entry name" value="DedA_domain"/>
</dbReference>
<evidence type="ECO:0000256" key="2">
    <source>
        <dbReference type="ARBA" id="ARBA00022475"/>
    </source>
</evidence>
<evidence type="ECO:0000313" key="8">
    <source>
        <dbReference type="EMBL" id="MFM2485951.1"/>
    </source>
</evidence>
<evidence type="ECO:0000256" key="5">
    <source>
        <dbReference type="ARBA" id="ARBA00023136"/>
    </source>
</evidence>
<feature type="transmembrane region" description="Helical" evidence="6">
    <location>
        <begin position="40"/>
        <end position="66"/>
    </location>
</feature>
<accession>A0ABW9G8D7</accession>
<dbReference type="EMBL" id="JBEQCT010000006">
    <property type="protein sequence ID" value="MFM2485951.1"/>
    <property type="molecule type" value="Genomic_DNA"/>
</dbReference>
<evidence type="ECO:0000256" key="6">
    <source>
        <dbReference type="SAM" id="Phobius"/>
    </source>
</evidence>
<comment type="caution">
    <text evidence="8">The sequence shown here is derived from an EMBL/GenBank/DDBJ whole genome shotgun (WGS) entry which is preliminary data.</text>
</comment>
<dbReference type="PANTHER" id="PTHR42709:SF6">
    <property type="entry name" value="UNDECAPRENYL PHOSPHATE TRANSPORTER A"/>
    <property type="match status" value="1"/>
</dbReference>
<evidence type="ECO:0000259" key="7">
    <source>
        <dbReference type="Pfam" id="PF09335"/>
    </source>
</evidence>
<keyword evidence="5 6" id="KW-0472">Membrane</keyword>
<evidence type="ECO:0000313" key="9">
    <source>
        <dbReference type="Proteomes" id="UP001629953"/>
    </source>
</evidence>
<dbReference type="InterPro" id="IPR032816">
    <property type="entry name" value="VTT_dom"/>
</dbReference>
<protein>
    <submittedName>
        <fullName evidence="8">DedA family protein</fullName>
    </submittedName>
</protein>
<comment type="subcellular location">
    <subcellularLocation>
        <location evidence="1">Cell membrane</location>
        <topology evidence="1">Multi-pass membrane protein</topology>
    </subcellularLocation>
</comment>
<proteinExistence type="predicted"/>
<keyword evidence="4 6" id="KW-1133">Transmembrane helix</keyword>
<feature type="transmembrane region" description="Helical" evidence="6">
    <location>
        <begin position="114"/>
        <end position="135"/>
    </location>
</feature>
<dbReference type="Proteomes" id="UP001629953">
    <property type="component" value="Unassembled WGS sequence"/>
</dbReference>
<keyword evidence="9" id="KW-1185">Reference proteome</keyword>
<feature type="transmembrane region" description="Helical" evidence="6">
    <location>
        <begin position="142"/>
        <end position="165"/>
    </location>
</feature>
<sequence length="223" mass="24627">MFSFVSPESVQHLIQNGGLWLLFAMVMLESTGLPIPGETALIAAALYAGSAHAFSLQSVILIAALAAMTGDNLGYVIGRTFGHRLLARYGKYIRLSSERLRIGEYLFFRHGGKIVFFGRFVAFLRTFAAILAGANRMPWQHFLLMNGLGATLWAALFGSGAYLFGNQIHRITGPFSVLLLIGAAVAVMIGGWFLHRHEQELQRRADVALTERDKRLAMRQSID</sequence>